<feature type="region of interest" description="Disordered" evidence="2">
    <location>
        <begin position="252"/>
        <end position="274"/>
    </location>
</feature>
<feature type="compositionally biased region" description="Acidic residues" evidence="2">
    <location>
        <begin position="1145"/>
        <end position="1157"/>
    </location>
</feature>
<dbReference type="InParanoid" id="A0A1X7UQ47"/>
<evidence type="ECO:0000256" key="2">
    <source>
        <dbReference type="SAM" id="MobiDB-lite"/>
    </source>
</evidence>
<dbReference type="SUPFAM" id="SSF48452">
    <property type="entry name" value="TPR-like"/>
    <property type="match status" value="2"/>
</dbReference>
<dbReference type="InterPro" id="IPR024983">
    <property type="entry name" value="CHAT_dom"/>
</dbReference>
<keyword evidence="5" id="KW-1185">Reference proteome</keyword>
<dbReference type="EnsemblMetazoa" id="XM_019997510.1">
    <property type="protein sequence ID" value="XP_019853069.1"/>
    <property type="gene ID" value="LOC109582671"/>
</dbReference>
<dbReference type="KEGG" id="aqu:109582671"/>
<feature type="region of interest" description="Disordered" evidence="2">
    <location>
        <begin position="137"/>
        <end position="171"/>
    </location>
</feature>
<dbReference type="Pfam" id="PF12770">
    <property type="entry name" value="CHAT"/>
    <property type="match status" value="1"/>
</dbReference>
<reference evidence="4" key="2">
    <citation type="submission" date="2017-05" db="UniProtKB">
        <authorList>
            <consortium name="EnsemblMetazoa"/>
        </authorList>
    </citation>
    <scope>IDENTIFICATION</scope>
</reference>
<dbReference type="EnsemblMetazoa" id="Aqu2.1.29532_001">
    <property type="protein sequence ID" value="Aqu2.1.29532_001"/>
    <property type="gene ID" value="Aqu2.1.29532"/>
</dbReference>
<gene>
    <name evidence="4" type="primary">109582671</name>
</gene>
<protein>
    <recommendedName>
        <fullName evidence="3">CHAT domain-containing protein</fullName>
    </recommendedName>
</protein>
<feature type="region of interest" description="Disordered" evidence="2">
    <location>
        <begin position="1145"/>
        <end position="1190"/>
    </location>
</feature>
<feature type="compositionally biased region" description="Polar residues" evidence="2">
    <location>
        <begin position="252"/>
        <end position="263"/>
    </location>
</feature>
<feature type="region of interest" description="Disordered" evidence="2">
    <location>
        <begin position="464"/>
        <end position="493"/>
    </location>
</feature>
<accession>A0A1X7UQ47</accession>
<dbReference type="SMART" id="SM00028">
    <property type="entry name" value="TPR"/>
    <property type="match status" value="6"/>
</dbReference>
<proteinExistence type="predicted"/>
<dbReference type="Pfam" id="PF13424">
    <property type="entry name" value="TPR_12"/>
    <property type="match status" value="1"/>
</dbReference>
<dbReference type="InterPro" id="IPR019734">
    <property type="entry name" value="TPR_rpt"/>
</dbReference>
<dbReference type="PANTHER" id="PTHR10098">
    <property type="entry name" value="RAPSYN-RELATED"/>
    <property type="match status" value="1"/>
</dbReference>
<dbReference type="OrthoDB" id="626167at2759"/>
<feature type="compositionally biased region" description="Basic and acidic residues" evidence="2">
    <location>
        <begin position="161"/>
        <end position="171"/>
    </location>
</feature>
<dbReference type="Pfam" id="PF13181">
    <property type="entry name" value="TPR_8"/>
    <property type="match status" value="1"/>
</dbReference>
<reference evidence="5" key="1">
    <citation type="journal article" date="2010" name="Nature">
        <title>The Amphimedon queenslandica genome and the evolution of animal complexity.</title>
        <authorList>
            <person name="Srivastava M."/>
            <person name="Simakov O."/>
            <person name="Chapman J."/>
            <person name="Fahey B."/>
            <person name="Gauthier M.E."/>
            <person name="Mitros T."/>
            <person name="Richards G.S."/>
            <person name="Conaco C."/>
            <person name="Dacre M."/>
            <person name="Hellsten U."/>
            <person name="Larroux C."/>
            <person name="Putnam N.H."/>
            <person name="Stanke M."/>
            <person name="Adamska M."/>
            <person name="Darling A."/>
            <person name="Degnan S.M."/>
            <person name="Oakley T.H."/>
            <person name="Plachetzki D.C."/>
            <person name="Zhai Y."/>
            <person name="Adamski M."/>
            <person name="Calcino A."/>
            <person name="Cummins S.F."/>
            <person name="Goodstein D.M."/>
            <person name="Harris C."/>
            <person name="Jackson D.J."/>
            <person name="Leys S.P."/>
            <person name="Shu S."/>
            <person name="Woodcroft B.J."/>
            <person name="Vervoort M."/>
            <person name="Kosik K.S."/>
            <person name="Manning G."/>
            <person name="Degnan B.M."/>
            <person name="Rokhsar D.S."/>
        </authorList>
    </citation>
    <scope>NUCLEOTIDE SEQUENCE [LARGE SCALE GENOMIC DNA]</scope>
</reference>
<name>A0A1X7UQ47_AMPQE</name>
<dbReference type="Gene3D" id="1.25.40.10">
    <property type="entry name" value="Tetratricopeptide repeat domain"/>
    <property type="match status" value="3"/>
</dbReference>
<dbReference type="STRING" id="400682.A0A1X7UQ47"/>
<evidence type="ECO:0000313" key="4">
    <source>
        <dbReference type="EnsemblMetazoa" id="Aqu2.1.29532_001"/>
    </source>
</evidence>
<organism evidence="4">
    <name type="scientific">Amphimedon queenslandica</name>
    <name type="common">Sponge</name>
    <dbReference type="NCBI Taxonomy" id="400682"/>
    <lineage>
        <taxon>Eukaryota</taxon>
        <taxon>Metazoa</taxon>
        <taxon>Porifera</taxon>
        <taxon>Demospongiae</taxon>
        <taxon>Heteroscleromorpha</taxon>
        <taxon>Haplosclerida</taxon>
        <taxon>Niphatidae</taxon>
        <taxon>Amphimedon</taxon>
    </lineage>
</organism>
<feature type="repeat" description="TPR" evidence="1">
    <location>
        <begin position="836"/>
        <end position="869"/>
    </location>
</feature>
<sequence>MRGCFALLPGTLPFFFHDMLSHAITVYSIVVWAAWLTLKMEKRKVRSEVKPNSTSSAIKKTESVIKAIYLGLKQFDWKAKVGSGRREPRDETNHWKEPWKHRWKAAKSTLVSLVFVVSVRPELEVSCYLRKKIDNSTDMTRRKKQAQVAISKKNSENNPDSQRKKETNKWHKEPIMQSWRKNFENNSTNKYMRKKQAFEAEVENISENNPTTTKDKRKTPVISQSDGITADELKSFQKASKIVDRIKLRNGNVTADSNPQTDGLATKDKGKKANNHSIKSLGEVSSIEVEVLNDTLNVYQEHEHELINKRINLQNLEVLLVHYYTREGDDLYVKPFSEMPSRGRLDASVKRLFTKLDTSGDFLFQQLSQQQLQIQFYDQRASTSFEFESYQLQISTSTATWNYWTIVLHSQIEIGYFNGIPTCSYFLMLNNHQNSSTNCQLITALQSSSEIDGVIPFIVTGDHPTKGVSKKSKRSEDTLPDNGEDLTAPTCPSNSDDLFRQGIQFDHISSDHSTLPTQQSQATHEADALVHVPVSNPPDVKTLETSSLDVSYKSDPSHQIIIQDTSMLASVDKLIFNIDANSELGNILFHSQKQLEAMNYEEMKYMLSQHATSLAKSFDESAAVLFAEGLAYFMLKEYEESFEKFREGEGILQKFVRSENSYYSDELIVFLKYMGDAESSQGHYKSAPEYYERAIAFHHGRSSQLEEFFNLESTTLSAMLSKLALSLRNDDRVVDSEKRYKQAMSCPDATPSDIIIARTGLGNLLHSLGSNEKAVPEYLAAIDIAEEEKDYLSLAWAHGNLGNTYLSLGKREKGLSHLQTSLDLTLEHDFDPSSISRALNNLGTAYQSLNELDKAELYFDQALSQAIYASDVVGQARAYGNIGNVYMLLKDFLKAIPHYTEVLRLSRDRSTVYVAYHNRGCALFELAEKKKGEQYQFTKRGEFQFIAIGPDTGDMDYKHQPDEELDDHTTELYQQSLKDLRKVIKNVESAFSNSSSSTIGLDLYLSLFHINAKTFQRAQDCAFNLRDHYQSLTIAEQVRARTLGELLLKRKSHQLPTAFSTPLNIDAIKLAVELLPDPYTPVVVLSYTGTRLLVWVLVFDGKTVSVNSFEQEPDEELFGKQLDMYLRYELADDLTGNIDLYGEEEEKEVEVEIEEEGEKTNEEKEIESDEEKKQESDEEEKKEVAEKYSDNMDSNKLDDIEILTKATEPVKKEKGDKRSSPARKRKILSDLYKMIAKPLEAILKAVIPEPILHSKGPHKLILIPDNSTKMIPFNALLNEEGGVYFGDKHTLQFFPSLLCLGIMSQAPPTVIHINGNTTGDVLIVGDPSTPAFKFEGEDWTPGPLPHAKKEAEWVGHYMGTPPLLGGEPTKDVVLSKLSQAKLIHLATHGSATYGFVLLAGHCYDRQTTLTSSLRYHEDEKKLLLYASEIESLHLQSCLVILSSCDSGRGKFKGDEIQGMSRSFLLAGAAAVMTSLWKVPDQSASYFMQYFYRYLLDGHTSSVSLQKSIQSIRSIHHFSQVIHWGGYQLTGSDVRIVVEVSDQDKMVFKALGCPGGVSPFPRLELLQQLENNLLSSTEKNVQIIYGPCGTDPAETVKDFIAKHHSSYQFTYWCSAYHPVVMNDVIKIMEKVVCDYGDHQSSMLLVVDSATVDNVADLIPLSRCENIQIILVAQSISDYKEIAREVDIKLKIGVSSLPAVKPLTELECAQRIVYSLVKNEENDIHCYNTKDINSLASLCSGSPSVVKMAEQVAAANKALKINEYEEDACMSILDVELKSCHDDLIKVSSKKKDYTSSLQVSLVIKKLSLSHKNRALLNCLSIFHGIPIPKSFVISLENEIMQTSSSPTNSPQTSDYYSNSSPASSLSLSCPSSSCLTGLSCIAELIKYHCVELYPSPVIVQSSSTKVASSIDTTLYTVPDIISESIWSDMDTADKLFAIGVAFRMMKKKALSLSVFSHALASQLFERFEDIGNSFSDADLDDDNVKECYMNLLALKELFSDN</sequence>
<feature type="compositionally biased region" description="Basic and acidic residues" evidence="2">
    <location>
        <begin position="1170"/>
        <end position="1190"/>
    </location>
</feature>
<keyword evidence="1" id="KW-0802">TPR repeat</keyword>
<evidence type="ECO:0000259" key="3">
    <source>
        <dbReference type="Pfam" id="PF12770"/>
    </source>
</evidence>
<evidence type="ECO:0000313" key="5">
    <source>
        <dbReference type="Proteomes" id="UP000007879"/>
    </source>
</evidence>
<dbReference type="Proteomes" id="UP000007879">
    <property type="component" value="Unassembled WGS sequence"/>
</dbReference>
<dbReference type="PROSITE" id="PS50005">
    <property type="entry name" value="TPR"/>
    <property type="match status" value="2"/>
</dbReference>
<feature type="domain" description="CHAT" evidence="3">
    <location>
        <begin position="1226"/>
        <end position="1531"/>
    </location>
</feature>
<dbReference type="InterPro" id="IPR011990">
    <property type="entry name" value="TPR-like_helical_dom_sf"/>
</dbReference>
<dbReference type="eggNOG" id="KOG0548">
    <property type="taxonomic scope" value="Eukaryota"/>
</dbReference>
<feature type="repeat" description="TPR" evidence="1">
    <location>
        <begin position="876"/>
        <end position="909"/>
    </location>
</feature>
<evidence type="ECO:0000256" key="1">
    <source>
        <dbReference type="PROSITE-ProRule" id="PRU00339"/>
    </source>
</evidence>